<sequence>MLSAPSVEIRANHTRDSSQMLVNLFPDTLKISRLRARVPRSTTARKLPQRPADDGKLLVRRRQQKQFPSSQLRLPCQLRADQRHDPPIAVQARRGRPLLHHHLLCGGQPDFDTTARLSYYRPSQSRFDLNRSIVILCVDCDSNQLPYALAGRHATARAPSIPAWPERAQLDAQALTESHG</sequence>
<protein>
    <submittedName>
        <fullName evidence="1">Uncharacterized protein</fullName>
    </submittedName>
</protein>
<evidence type="ECO:0000313" key="2">
    <source>
        <dbReference type="Proteomes" id="UP000674425"/>
    </source>
</evidence>
<accession>A0ABM8SFQ1</accession>
<evidence type="ECO:0000313" key="1">
    <source>
        <dbReference type="EMBL" id="CAE6806645.1"/>
    </source>
</evidence>
<dbReference type="EMBL" id="CAJNAU010000059">
    <property type="protein sequence ID" value="CAE6806645.1"/>
    <property type="molecule type" value="Genomic_DNA"/>
</dbReference>
<name>A0ABM8SFQ1_9BURK</name>
<gene>
    <name evidence="1" type="ORF">R69658_05215</name>
</gene>
<keyword evidence="2" id="KW-1185">Reference proteome</keyword>
<organism evidence="1 2">
    <name type="scientific">Paraburkholderia aspalathi</name>
    <dbReference type="NCBI Taxonomy" id="1324617"/>
    <lineage>
        <taxon>Bacteria</taxon>
        <taxon>Pseudomonadati</taxon>
        <taxon>Pseudomonadota</taxon>
        <taxon>Betaproteobacteria</taxon>
        <taxon>Burkholderiales</taxon>
        <taxon>Burkholderiaceae</taxon>
        <taxon>Paraburkholderia</taxon>
    </lineage>
</organism>
<comment type="caution">
    <text evidence="1">The sequence shown here is derived from an EMBL/GenBank/DDBJ whole genome shotgun (WGS) entry which is preliminary data.</text>
</comment>
<reference evidence="1 2" key="1">
    <citation type="submission" date="2021-02" db="EMBL/GenBank/DDBJ databases">
        <authorList>
            <person name="Vanwijnsberghe S."/>
        </authorList>
    </citation>
    <scope>NUCLEOTIDE SEQUENCE [LARGE SCALE GENOMIC DNA]</scope>
    <source>
        <strain evidence="1 2">R-69658</strain>
    </source>
</reference>
<dbReference type="Proteomes" id="UP000674425">
    <property type="component" value="Unassembled WGS sequence"/>
</dbReference>
<proteinExistence type="predicted"/>